<proteinExistence type="inferred from homology"/>
<evidence type="ECO:0000256" key="3">
    <source>
        <dbReference type="ARBA" id="ARBA00022692"/>
    </source>
</evidence>
<keyword evidence="4 7" id="KW-1133">Transmembrane helix</keyword>
<evidence type="ECO:0000256" key="1">
    <source>
        <dbReference type="ARBA" id="ARBA00004141"/>
    </source>
</evidence>
<dbReference type="InterPro" id="IPR039859">
    <property type="entry name" value="PFA4/ZDH16/20/ERF2-like"/>
</dbReference>
<gene>
    <name evidence="9" type="ORF">CRM22_001302</name>
</gene>
<dbReference type="Proteomes" id="UP000308267">
    <property type="component" value="Unassembled WGS sequence"/>
</dbReference>
<comment type="subcellular location">
    <subcellularLocation>
        <location evidence="1">Membrane</location>
        <topology evidence="1">Multi-pass membrane protein</topology>
    </subcellularLocation>
</comment>
<dbReference type="Pfam" id="PF01529">
    <property type="entry name" value="DHHC"/>
    <property type="match status" value="1"/>
</dbReference>
<accession>A0A4S2MBC7</accession>
<dbReference type="GO" id="GO:0019706">
    <property type="term" value="F:protein-cysteine S-palmitoyltransferase activity"/>
    <property type="evidence" value="ECO:0007669"/>
    <property type="project" value="UniProtKB-EC"/>
</dbReference>
<evidence type="ECO:0000256" key="5">
    <source>
        <dbReference type="ARBA" id="ARBA00023136"/>
    </source>
</evidence>
<dbReference type="PANTHER" id="PTHR12246">
    <property type="entry name" value="PALMITOYLTRANSFERASE ZDHHC16"/>
    <property type="match status" value="1"/>
</dbReference>
<sequence length="329" mass="37535">MHSRGKNACSKCCVSFVQWIPVIFIFAIIGWSYYAYVYSLSIVMVSSALQRVLYLIFYHALLLIFAWSYAKCILEPPLSPPPEFKLTTQDWDLLRGVQNTDQDRNTIIERLVENRQLPVYMVGRDGNINVCSICGIIKPDRAHHCSTCNKCVLQLDHHCPWTNNCVGFHNHKYFIVFLGWGAVYCFYITATSTPFFIEFWSKTGALDRKFGDLTVDRFQVLFLFIVSLMFGICQLVLGGYHCYLVGRNQTTLETFGAPKFRDGTSDPRAFDLGTKTNLQQVFGRNCFLAIFPVMTTLGDGIHWTYRTGTDDSRMLDHGRTSLIALNSTP</sequence>
<reference evidence="9 10" key="1">
    <citation type="journal article" date="2019" name="BMC Genomics">
        <title>New insights from Opisthorchis felineus genome: update on genomics of the epidemiologically important liver flukes.</title>
        <authorList>
            <person name="Ershov N.I."/>
            <person name="Mordvinov V.A."/>
            <person name="Prokhortchouk E.B."/>
            <person name="Pakharukova M.Y."/>
            <person name="Gunbin K.V."/>
            <person name="Ustyantsev K."/>
            <person name="Genaev M.A."/>
            <person name="Blinov A.G."/>
            <person name="Mazur A."/>
            <person name="Boulygina E."/>
            <person name="Tsygankova S."/>
            <person name="Khrameeva E."/>
            <person name="Chekanov N."/>
            <person name="Fan G."/>
            <person name="Xiao A."/>
            <person name="Zhang H."/>
            <person name="Xu X."/>
            <person name="Yang H."/>
            <person name="Solovyev V."/>
            <person name="Lee S.M."/>
            <person name="Liu X."/>
            <person name="Afonnikov D.A."/>
            <person name="Skryabin K.G."/>
        </authorList>
    </citation>
    <scope>NUCLEOTIDE SEQUENCE [LARGE SCALE GENOMIC DNA]</scope>
    <source>
        <strain evidence="9">AK-0245</strain>
        <tissue evidence="9">Whole organism</tissue>
    </source>
</reference>
<evidence type="ECO:0000256" key="6">
    <source>
        <dbReference type="ARBA" id="ARBA00023315"/>
    </source>
</evidence>
<feature type="transmembrane region" description="Helical" evidence="7">
    <location>
        <begin position="12"/>
        <end position="36"/>
    </location>
</feature>
<feature type="domain" description="Palmitoyltransferase DHHC" evidence="8">
    <location>
        <begin position="128"/>
        <end position="254"/>
    </location>
</feature>
<dbReference type="GO" id="GO:0016020">
    <property type="term" value="C:membrane"/>
    <property type="evidence" value="ECO:0007669"/>
    <property type="project" value="UniProtKB-SubCell"/>
</dbReference>
<dbReference type="STRING" id="147828.A0A4S2MBC7"/>
<evidence type="ECO:0000313" key="9">
    <source>
        <dbReference type="EMBL" id="TGZ73765.1"/>
    </source>
</evidence>
<keyword evidence="2 7" id="KW-0808">Transferase</keyword>
<evidence type="ECO:0000313" key="10">
    <source>
        <dbReference type="Proteomes" id="UP000308267"/>
    </source>
</evidence>
<feature type="transmembrane region" description="Helical" evidence="7">
    <location>
        <begin position="217"/>
        <end position="237"/>
    </location>
</feature>
<evidence type="ECO:0000256" key="4">
    <source>
        <dbReference type="ARBA" id="ARBA00022989"/>
    </source>
</evidence>
<dbReference type="OrthoDB" id="9909019at2759"/>
<dbReference type="AlphaFoldDB" id="A0A4S2MBC7"/>
<keyword evidence="3 7" id="KW-0812">Transmembrane</keyword>
<comment type="caution">
    <text evidence="9">The sequence shown here is derived from an EMBL/GenBank/DDBJ whole genome shotgun (WGS) entry which is preliminary data.</text>
</comment>
<dbReference type="EC" id="2.3.1.225" evidence="7"/>
<keyword evidence="10" id="KW-1185">Reference proteome</keyword>
<organism evidence="9 10">
    <name type="scientific">Opisthorchis felineus</name>
    <dbReference type="NCBI Taxonomy" id="147828"/>
    <lineage>
        <taxon>Eukaryota</taxon>
        <taxon>Metazoa</taxon>
        <taxon>Spiralia</taxon>
        <taxon>Lophotrochozoa</taxon>
        <taxon>Platyhelminthes</taxon>
        <taxon>Trematoda</taxon>
        <taxon>Digenea</taxon>
        <taxon>Opisthorchiida</taxon>
        <taxon>Opisthorchiata</taxon>
        <taxon>Opisthorchiidae</taxon>
        <taxon>Opisthorchis</taxon>
    </lineage>
</organism>
<dbReference type="EMBL" id="SJOL01002419">
    <property type="protein sequence ID" value="TGZ73765.1"/>
    <property type="molecule type" value="Genomic_DNA"/>
</dbReference>
<evidence type="ECO:0000256" key="2">
    <source>
        <dbReference type="ARBA" id="ARBA00022679"/>
    </source>
</evidence>
<feature type="transmembrane region" description="Helical" evidence="7">
    <location>
        <begin position="48"/>
        <end position="70"/>
    </location>
</feature>
<dbReference type="InterPro" id="IPR001594">
    <property type="entry name" value="Palmitoyltrfase_DHHC"/>
</dbReference>
<evidence type="ECO:0000259" key="8">
    <source>
        <dbReference type="Pfam" id="PF01529"/>
    </source>
</evidence>
<keyword evidence="6 7" id="KW-0012">Acyltransferase</keyword>
<protein>
    <recommendedName>
        <fullName evidence="7">Palmitoyltransferase</fullName>
        <ecNumber evidence="7">2.3.1.225</ecNumber>
    </recommendedName>
</protein>
<feature type="transmembrane region" description="Helical" evidence="7">
    <location>
        <begin position="173"/>
        <end position="197"/>
    </location>
</feature>
<name>A0A4S2MBC7_OPIFE</name>
<comment type="similarity">
    <text evidence="7">Belongs to the DHHC palmitoyltransferase family.</text>
</comment>
<dbReference type="PROSITE" id="PS50216">
    <property type="entry name" value="DHHC"/>
    <property type="match status" value="1"/>
</dbReference>
<comment type="catalytic activity">
    <reaction evidence="7">
        <text>L-cysteinyl-[protein] + hexadecanoyl-CoA = S-hexadecanoyl-L-cysteinyl-[protein] + CoA</text>
        <dbReference type="Rhea" id="RHEA:36683"/>
        <dbReference type="Rhea" id="RHEA-COMP:10131"/>
        <dbReference type="Rhea" id="RHEA-COMP:11032"/>
        <dbReference type="ChEBI" id="CHEBI:29950"/>
        <dbReference type="ChEBI" id="CHEBI:57287"/>
        <dbReference type="ChEBI" id="CHEBI:57379"/>
        <dbReference type="ChEBI" id="CHEBI:74151"/>
        <dbReference type="EC" id="2.3.1.225"/>
    </reaction>
</comment>
<keyword evidence="5 7" id="KW-0472">Membrane</keyword>
<evidence type="ECO:0000256" key="7">
    <source>
        <dbReference type="RuleBase" id="RU079119"/>
    </source>
</evidence>
<comment type="domain">
    <text evidence="7">The DHHC domain is required for palmitoyltransferase activity.</text>
</comment>